<feature type="compositionally biased region" description="Polar residues" evidence="1">
    <location>
        <begin position="152"/>
        <end position="161"/>
    </location>
</feature>
<dbReference type="AlphaFoldDB" id="A0A183KJX5"/>
<keyword evidence="3" id="KW-1185">Reference proteome</keyword>
<protein>
    <submittedName>
        <fullName evidence="4">Ovule protein</fullName>
    </submittedName>
</protein>
<reference evidence="4" key="1">
    <citation type="submission" date="2016-06" db="UniProtKB">
        <authorList>
            <consortium name="WormBaseParasite"/>
        </authorList>
    </citation>
    <scope>IDENTIFICATION</scope>
</reference>
<dbReference type="EMBL" id="UZAK01037529">
    <property type="protein sequence ID" value="VDP59014.1"/>
    <property type="molecule type" value="Genomic_DNA"/>
</dbReference>
<gene>
    <name evidence="2" type="ORF">SCUD_LOCUS15333</name>
</gene>
<evidence type="ECO:0000313" key="3">
    <source>
        <dbReference type="Proteomes" id="UP000279833"/>
    </source>
</evidence>
<sequence length="239" mass="26524">MESFCPECLRSGFSVPLLKVKSSAGSINGICSSNKCSYPFSVYSDLQLSLCRGVDDRASEESQTVRGFLDELFGMDVKNGDDGSSFKGVDSSHLYSDCVPTSSSGSFDLIQQDVCDSSPVDNLFQNNYMLPRYLADDMKRIISEDLSYSKRPQFQTTSNPHMSEKFNRSSDSGISISSRSSKPSTLSYSEHVAQRMSNQSDAISTSKSVSISSFPLDKTKNMAHFDRLVKLQEERMQLH</sequence>
<proteinExistence type="predicted"/>
<dbReference type="Proteomes" id="UP000279833">
    <property type="component" value="Unassembled WGS sequence"/>
</dbReference>
<evidence type="ECO:0000256" key="1">
    <source>
        <dbReference type="SAM" id="MobiDB-lite"/>
    </source>
</evidence>
<dbReference type="STRING" id="6186.A0A183KJX5"/>
<organism evidence="4">
    <name type="scientific">Schistosoma curassoni</name>
    <dbReference type="NCBI Taxonomy" id="6186"/>
    <lineage>
        <taxon>Eukaryota</taxon>
        <taxon>Metazoa</taxon>
        <taxon>Spiralia</taxon>
        <taxon>Lophotrochozoa</taxon>
        <taxon>Platyhelminthes</taxon>
        <taxon>Trematoda</taxon>
        <taxon>Digenea</taxon>
        <taxon>Strigeidida</taxon>
        <taxon>Schistosomatoidea</taxon>
        <taxon>Schistosomatidae</taxon>
        <taxon>Schistosoma</taxon>
    </lineage>
</organism>
<name>A0A183KJX5_9TREM</name>
<dbReference type="WBParaSite" id="SCUD_0001533701-mRNA-1">
    <property type="protein sequence ID" value="SCUD_0001533701-mRNA-1"/>
    <property type="gene ID" value="SCUD_0001533701"/>
</dbReference>
<evidence type="ECO:0000313" key="2">
    <source>
        <dbReference type="EMBL" id="VDP59014.1"/>
    </source>
</evidence>
<feature type="compositionally biased region" description="Low complexity" evidence="1">
    <location>
        <begin position="169"/>
        <end position="189"/>
    </location>
</feature>
<feature type="region of interest" description="Disordered" evidence="1">
    <location>
        <begin position="152"/>
        <end position="204"/>
    </location>
</feature>
<accession>A0A183KJX5</accession>
<reference evidence="2 3" key="2">
    <citation type="submission" date="2018-11" db="EMBL/GenBank/DDBJ databases">
        <authorList>
            <consortium name="Pathogen Informatics"/>
        </authorList>
    </citation>
    <scope>NUCLEOTIDE SEQUENCE [LARGE SCALE GENOMIC DNA]</scope>
    <source>
        <strain evidence="2">Dakar</strain>
        <strain evidence="3">Dakar, Senegal</strain>
    </source>
</reference>
<evidence type="ECO:0000313" key="4">
    <source>
        <dbReference type="WBParaSite" id="SCUD_0001533701-mRNA-1"/>
    </source>
</evidence>